<dbReference type="EMBL" id="BAAABX010000053">
    <property type="protein sequence ID" value="GAA0422315.1"/>
    <property type="molecule type" value="Genomic_DNA"/>
</dbReference>
<accession>A0ABP3ISK6</accession>
<comment type="caution">
    <text evidence="1">The sequence shown here is derived from an EMBL/GenBank/DDBJ whole genome shotgun (WGS) entry which is preliminary data.</text>
</comment>
<organism evidence="1 2">
    <name type="scientific">Streptomyces luteireticuli</name>
    <dbReference type="NCBI Taxonomy" id="173858"/>
    <lineage>
        <taxon>Bacteria</taxon>
        <taxon>Bacillati</taxon>
        <taxon>Actinomycetota</taxon>
        <taxon>Actinomycetes</taxon>
        <taxon>Kitasatosporales</taxon>
        <taxon>Streptomycetaceae</taxon>
        <taxon>Streptomyces</taxon>
    </lineage>
</organism>
<evidence type="ECO:0000313" key="1">
    <source>
        <dbReference type="EMBL" id="GAA0422315.1"/>
    </source>
</evidence>
<reference evidence="2" key="1">
    <citation type="journal article" date="2019" name="Int. J. Syst. Evol. Microbiol.">
        <title>The Global Catalogue of Microorganisms (GCM) 10K type strain sequencing project: providing services to taxonomists for standard genome sequencing and annotation.</title>
        <authorList>
            <consortium name="The Broad Institute Genomics Platform"/>
            <consortium name="The Broad Institute Genome Sequencing Center for Infectious Disease"/>
            <person name="Wu L."/>
            <person name="Ma J."/>
        </authorList>
    </citation>
    <scope>NUCLEOTIDE SEQUENCE [LARGE SCALE GENOMIC DNA]</scope>
    <source>
        <strain evidence="2">JCM 4788</strain>
    </source>
</reference>
<protein>
    <submittedName>
        <fullName evidence="1">Uncharacterized protein</fullName>
    </submittedName>
</protein>
<dbReference type="Proteomes" id="UP001500879">
    <property type="component" value="Unassembled WGS sequence"/>
</dbReference>
<keyword evidence="2" id="KW-1185">Reference proteome</keyword>
<dbReference type="RefSeq" id="WP_344028313.1">
    <property type="nucleotide sequence ID" value="NZ_BAAABX010000053.1"/>
</dbReference>
<gene>
    <name evidence="1" type="ORF">GCM10010357_49680</name>
</gene>
<name>A0ABP3ISK6_9ACTN</name>
<evidence type="ECO:0000313" key="2">
    <source>
        <dbReference type="Proteomes" id="UP001500879"/>
    </source>
</evidence>
<proteinExistence type="predicted"/>
<sequence>MTPHSLAFYADVITTGKLLGLEPSATPDEVTAVLGTDCAENSLDTTTMWRDYGMVEFHWLRSAPGHPWEGHHFTLHVHRLSYWGGSSVNKTLRDRYGRFARRTDFTKLRRILERRGVPLIQVPQPADGIDEFRQPASGVSVMSERGPRQASDLYTIHSPMA</sequence>